<evidence type="ECO:0000313" key="5">
    <source>
        <dbReference type="Proteomes" id="UP001595925"/>
    </source>
</evidence>
<evidence type="ECO:0000256" key="1">
    <source>
        <dbReference type="SAM" id="MobiDB-lite"/>
    </source>
</evidence>
<proteinExistence type="predicted"/>
<gene>
    <name evidence="4" type="ORF">ACFPFO_00580</name>
</gene>
<keyword evidence="2" id="KW-0472">Membrane</keyword>
<accession>A0ABD5Q989</accession>
<feature type="transmembrane region" description="Helical" evidence="2">
    <location>
        <begin position="65"/>
        <end position="92"/>
    </location>
</feature>
<feature type="transmembrane region" description="Helical" evidence="2">
    <location>
        <begin position="20"/>
        <end position="44"/>
    </location>
</feature>
<feature type="compositionally biased region" description="Gly residues" evidence="1">
    <location>
        <begin position="129"/>
        <end position="145"/>
    </location>
</feature>
<dbReference type="RefSeq" id="WP_224829478.1">
    <property type="nucleotide sequence ID" value="NZ_JAIVEF010000013.1"/>
</dbReference>
<dbReference type="AlphaFoldDB" id="A0ABD5Q989"/>
<comment type="caution">
    <text evidence="4">The sequence shown here is derived from an EMBL/GenBank/DDBJ whole genome shotgun (WGS) entry which is preliminary data.</text>
</comment>
<keyword evidence="2" id="KW-0812">Transmembrane</keyword>
<organism evidence="4 5">
    <name type="scientific">Saliphagus infecundisoli</name>
    <dbReference type="NCBI Taxonomy" id="1849069"/>
    <lineage>
        <taxon>Archaea</taxon>
        <taxon>Methanobacteriati</taxon>
        <taxon>Methanobacteriota</taxon>
        <taxon>Stenosarchaea group</taxon>
        <taxon>Halobacteria</taxon>
        <taxon>Halobacteriales</taxon>
        <taxon>Natrialbaceae</taxon>
        <taxon>Saliphagus</taxon>
    </lineage>
</organism>
<feature type="region of interest" description="Disordered" evidence="1">
    <location>
        <begin position="123"/>
        <end position="153"/>
    </location>
</feature>
<name>A0ABD5Q989_9EURY</name>
<keyword evidence="2" id="KW-1133">Transmembrane helix</keyword>
<dbReference type="Proteomes" id="UP001595925">
    <property type="component" value="Unassembled WGS sequence"/>
</dbReference>
<dbReference type="EMBL" id="JBHSJG010000003">
    <property type="protein sequence ID" value="MFC4986291.1"/>
    <property type="molecule type" value="Genomic_DNA"/>
</dbReference>
<feature type="domain" description="DUF8159" evidence="3">
    <location>
        <begin position="156"/>
        <end position="277"/>
    </location>
</feature>
<reference evidence="4 5" key="1">
    <citation type="journal article" date="2019" name="Int. J. Syst. Evol. Microbiol.">
        <title>The Global Catalogue of Microorganisms (GCM) 10K type strain sequencing project: providing services to taxonomists for standard genome sequencing and annotation.</title>
        <authorList>
            <consortium name="The Broad Institute Genomics Platform"/>
            <consortium name="The Broad Institute Genome Sequencing Center for Infectious Disease"/>
            <person name="Wu L."/>
            <person name="Ma J."/>
        </authorList>
    </citation>
    <scope>NUCLEOTIDE SEQUENCE [LARGE SCALE GENOMIC DNA]</scope>
    <source>
        <strain evidence="4 5">CGMCC 1.15824</strain>
    </source>
</reference>
<evidence type="ECO:0000313" key="4">
    <source>
        <dbReference type="EMBL" id="MFC4986291.1"/>
    </source>
</evidence>
<evidence type="ECO:0000259" key="3">
    <source>
        <dbReference type="Pfam" id="PF26490"/>
    </source>
</evidence>
<protein>
    <recommendedName>
        <fullName evidence="3">DUF8159 domain-containing protein</fullName>
    </recommendedName>
</protein>
<sequence>MALTTYIPGMEAGRTLRNTVVFVLYVVCFPLVPAVLAFAVFSNYNRVADRLARRDTPGFSPGGGVMPAAVTFFALTVVVLLVISLGVAPFVVLGDAGGSDSPAENDTEGDADKLSVDQEANETDALNDGGFGGDSFLGDSEGGSGEELSEDEKAANTLAVFEDMLREKGYEVTNGAISDGVMHIEYISYAEERESLSEEIVDITVEYVMFDNILQNEFAEEYDGKMKEKTDGLRVTISDYEGEEQGSYSVDGEWARNYYSGDISNEEFQDKIEGTMQITNNFEEDNNDNNSSN</sequence>
<dbReference type="Pfam" id="PF26490">
    <property type="entry name" value="DUF8159"/>
    <property type="match status" value="1"/>
</dbReference>
<keyword evidence="5" id="KW-1185">Reference proteome</keyword>
<evidence type="ECO:0000256" key="2">
    <source>
        <dbReference type="SAM" id="Phobius"/>
    </source>
</evidence>
<dbReference type="InterPro" id="IPR058473">
    <property type="entry name" value="DUF8159"/>
</dbReference>